<reference evidence="4" key="1">
    <citation type="submission" date="2020-06" db="EMBL/GenBank/DDBJ databases">
        <authorList>
            <person name="Li T."/>
            <person name="Hu X."/>
            <person name="Zhang T."/>
            <person name="Song X."/>
            <person name="Zhang H."/>
            <person name="Dai N."/>
            <person name="Sheng W."/>
            <person name="Hou X."/>
            <person name="Wei L."/>
        </authorList>
    </citation>
    <scope>NUCLEOTIDE SEQUENCE</scope>
    <source>
        <strain evidence="4">G02</strain>
        <tissue evidence="4">Leaf</tissue>
    </source>
</reference>
<dbReference type="EMBL" id="JACGWJ010000019">
    <property type="protein sequence ID" value="KAL0344917.1"/>
    <property type="molecule type" value="Genomic_DNA"/>
</dbReference>
<evidence type="ECO:0000256" key="3">
    <source>
        <dbReference type="PROSITE-ProRule" id="PRU00708"/>
    </source>
</evidence>
<protein>
    <submittedName>
        <fullName evidence="4">Pentatricopeptide repeat-containing protein, mitochondrial</fullName>
    </submittedName>
</protein>
<name>A0AAW2NN69_SESRA</name>
<accession>A0AAW2NN69</accession>
<dbReference type="Pfam" id="PF12854">
    <property type="entry name" value="PPR_1"/>
    <property type="match status" value="1"/>
</dbReference>
<dbReference type="Pfam" id="PF13812">
    <property type="entry name" value="PPR_3"/>
    <property type="match status" value="1"/>
</dbReference>
<sequence length="406" mass="45913">MLERLGIQADEFTYAILIDGVCRKGDFDLVFHLLDEMEKKGINPGIVTYNTVINGLCKVGRMAEADDFSKGIVGDVVTYTTLLQAYVQEESNSGILETKRRVEAAGIHMDLVMCNILIKALLMVGLFEDAFAIYKGLPQMDLSANSVTYYILIDGYCKAGRIDEALEIFDEFRKVSNSSAACYNCIISGLCRKDMIDMAIDVLIEYIQKGLPLDRKMYTTLIEATFDRKGAEGVLEMIYRIDHIGLLELHVVWNNAISFLCKMGFPEASYNILLVMRRKGLVQMSFGYYSILRVLLFGGKKLLAQLILTSFVKTYGMSDLSVCKIMVNYLCLHDVKKALLFLSTMNEWQWSITIPVSVFKTLTNDGRVCDAYELLVGAENNLSDMNVFDYTIMIDALWKGRHIIRR</sequence>
<comment type="similarity">
    <text evidence="1">Belongs to the PPR family. P subfamily.</text>
</comment>
<dbReference type="Pfam" id="PF13041">
    <property type="entry name" value="PPR_2"/>
    <property type="match status" value="2"/>
</dbReference>
<dbReference type="Gene3D" id="1.25.40.10">
    <property type="entry name" value="Tetratricopeptide repeat domain"/>
    <property type="match status" value="3"/>
</dbReference>
<reference evidence="4" key="2">
    <citation type="journal article" date="2024" name="Plant">
        <title>Genomic evolution and insights into agronomic trait innovations of Sesamum species.</title>
        <authorList>
            <person name="Miao H."/>
            <person name="Wang L."/>
            <person name="Qu L."/>
            <person name="Liu H."/>
            <person name="Sun Y."/>
            <person name="Le M."/>
            <person name="Wang Q."/>
            <person name="Wei S."/>
            <person name="Zheng Y."/>
            <person name="Lin W."/>
            <person name="Duan Y."/>
            <person name="Cao H."/>
            <person name="Xiong S."/>
            <person name="Wang X."/>
            <person name="Wei L."/>
            <person name="Li C."/>
            <person name="Ma Q."/>
            <person name="Ju M."/>
            <person name="Zhao R."/>
            <person name="Li G."/>
            <person name="Mu C."/>
            <person name="Tian Q."/>
            <person name="Mei H."/>
            <person name="Zhang T."/>
            <person name="Gao T."/>
            <person name="Zhang H."/>
        </authorList>
    </citation>
    <scope>NUCLEOTIDE SEQUENCE</scope>
    <source>
        <strain evidence="4">G02</strain>
    </source>
</reference>
<dbReference type="Pfam" id="PF01535">
    <property type="entry name" value="PPR"/>
    <property type="match status" value="1"/>
</dbReference>
<feature type="repeat" description="PPR" evidence="3">
    <location>
        <begin position="10"/>
        <end position="44"/>
    </location>
</feature>
<dbReference type="AlphaFoldDB" id="A0AAW2NN69"/>
<proteinExistence type="inferred from homology"/>
<evidence type="ECO:0000313" key="4">
    <source>
        <dbReference type="EMBL" id="KAL0344917.1"/>
    </source>
</evidence>
<keyword evidence="2" id="KW-0677">Repeat</keyword>
<dbReference type="InterPro" id="IPR011990">
    <property type="entry name" value="TPR-like_helical_dom_sf"/>
</dbReference>
<evidence type="ECO:0000256" key="1">
    <source>
        <dbReference type="ARBA" id="ARBA00007626"/>
    </source>
</evidence>
<dbReference type="PROSITE" id="PS51375">
    <property type="entry name" value="PPR"/>
    <property type="match status" value="2"/>
</dbReference>
<feature type="repeat" description="PPR" evidence="3">
    <location>
        <begin position="145"/>
        <end position="179"/>
    </location>
</feature>
<dbReference type="PANTHER" id="PTHR47447">
    <property type="entry name" value="OS03G0856100 PROTEIN"/>
    <property type="match status" value="1"/>
</dbReference>
<dbReference type="PANTHER" id="PTHR47447:SF28">
    <property type="entry name" value="PENTACOTRIPEPTIDE-REPEAT REGION OF PRORP DOMAIN-CONTAINING PROTEIN"/>
    <property type="match status" value="1"/>
</dbReference>
<comment type="caution">
    <text evidence="4">The sequence shown here is derived from an EMBL/GenBank/DDBJ whole genome shotgun (WGS) entry which is preliminary data.</text>
</comment>
<dbReference type="InterPro" id="IPR002885">
    <property type="entry name" value="PPR_rpt"/>
</dbReference>
<organism evidence="4">
    <name type="scientific">Sesamum radiatum</name>
    <name type="common">Black benniseed</name>
    <dbReference type="NCBI Taxonomy" id="300843"/>
    <lineage>
        <taxon>Eukaryota</taxon>
        <taxon>Viridiplantae</taxon>
        <taxon>Streptophyta</taxon>
        <taxon>Embryophyta</taxon>
        <taxon>Tracheophyta</taxon>
        <taxon>Spermatophyta</taxon>
        <taxon>Magnoliopsida</taxon>
        <taxon>eudicotyledons</taxon>
        <taxon>Gunneridae</taxon>
        <taxon>Pentapetalae</taxon>
        <taxon>asterids</taxon>
        <taxon>lamiids</taxon>
        <taxon>Lamiales</taxon>
        <taxon>Pedaliaceae</taxon>
        <taxon>Sesamum</taxon>
    </lineage>
</organism>
<dbReference type="NCBIfam" id="TIGR00756">
    <property type="entry name" value="PPR"/>
    <property type="match status" value="5"/>
</dbReference>
<gene>
    <name evidence="4" type="ORF">Sradi_4323000</name>
</gene>
<evidence type="ECO:0000256" key="2">
    <source>
        <dbReference type="ARBA" id="ARBA00022737"/>
    </source>
</evidence>